<name>K2N0Y8_9HYPH</name>
<evidence type="ECO:0000256" key="5">
    <source>
        <dbReference type="SAM" id="Phobius"/>
    </source>
</evidence>
<feature type="transmembrane region" description="Helical" evidence="5">
    <location>
        <begin position="69"/>
        <end position="92"/>
    </location>
</feature>
<evidence type="ECO:0000256" key="2">
    <source>
        <dbReference type="ARBA" id="ARBA00022692"/>
    </source>
</evidence>
<comment type="subcellular location">
    <subcellularLocation>
        <location evidence="1">Membrane</location>
        <topology evidence="1">Multi-pass membrane protein</topology>
    </subcellularLocation>
</comment>
<accession>K2N0Y8</accession>
<dbReference type="STRING" id="721133.SAMN05216176_108110"/>
<keyword evidence="8" id="KW-1185">Reference proteome</keyword>
<proteinExistence type="predicted"/>
<dbReference type="GO" id="GO:0015385">
    <property type="term" value="F:sodium:proton antiporter activity"/>
    <property type="evidence" value="ECO:0007669"/>
    <property type="project" value="TreeGrafter"/>
</dbReference>
<dbReference type="GO" id="GO:0005886">
    <property type="term" value="C:plasma membrane"/>
    <property type="evidence" value="ECO:0007669"/>
    <property type="project" value="TreeGrafter"/>
</dbReference>
<protein>
    <submittedName>
        <fullName evidence="7">Sodium/calcium exchanger membrane protein</fullName>
    </submittedName>
</protein>
<feature type="domain" description="Sodium/calcium exchanger membrane region" evidence="6">
    <location>
        <begin position="38"/>
        <end position="191"/>
    </location>
</feature>
<feature type="domain" description="Sodium/calcium exchanger membrane region" evidence="6">
    <location>
        <begin position="221"/>
        <end position="362"/>
    </location>
</feature>
<feature type="transmembrane region" description="Helical" evidence="5">
    <location>
        <begin position="138"/>
        <end position="158"/>
    </location>
</feature>
<evidence type="ECO:0000259" key="6">
    <source>
        <dbReference type="Pfam" id="PF01699"/>
    </source>
</evidence>
<dbReference type="InterPro" id="IPR052946">
    <property type="entry name" value="Alkaline_pH_Ca-Antiporter"/>
</dbReference>
<feature type="transmembrane region" description="Helical" evidence="5">
    <location>
        <begin position="348"/>
        <end position="364"/>
    </location>
</feature>
<evidence type="ECO:0000256" key="1">
    <source>
        <dbReference type="ARBA" id="ARBA00004141"/>
    </source>
</evidence>
<feature type="transmembrane region" description="Helical" evidence="5">
    <location>
        <begin position="37"/>
        <end position="57"/>
    </location>
</feature>
<dbReference type="PATRIC" id="fig|1231190.3.peg.3450"/>
<organism evidence="7 8">
    <name type="scientific">Nitratireductor indicus C115</name>
    <dbReference type="NCBI Taxonomy" id="1231190"/>
    <lineage>
        <taxon>Bacteria</taxon>
        <taxon>Pseudomonadati</taxon>
        <taxon>Pseudomonadota</taxon>
        <taxon>Alphaproteobacteria</taxon>
        <taxon>Hyphomicrobiales</taxon>
        <taxon>Phyllobacteriaceae</taxon>
        <taxon>Nitratireductor</taxon>
    </lineage>
</organism>
<keyword evidence="3 5" id="KW-1133">Transmembrane helix</keyword>
<reference evidence="7 8" key="1">
    <citation type="journal article" date="2012" name="J. Bacteriol.">
        <title>Genome Sequence of Nitratireductor indicus Type Strain C115.</title>
        <authorList>
            <person name="Lai Q."/>
            <person name="Li G."/>
            <person name="Yu Z."/>
            <person name="Shao Z."/>
        </authorList>
    </citation>
    <scope>NUCLEOTIDE SEQUENCE [LARGE SCALE GENOMIC DNA]</scope>
    <source>
        <strain evidence="7 8">C115</strain>
    </source>
</reference>
<feature type="transmembrane region" description="Helical" evidence="5">
    <location>
        <begin position="170"/>
        <end position="189"/>
    </location>
</feature>
<dbReference type="Proteomes" id="UP000007374">
    <property type="component" value="Unassembled WGS sequence"/>
</dbReference>
<dbReference type="InterPro" id="IPR004837">
    <property type="entry name" value="NaCa_Exmemb"/>
</dbReference>
<sequence length="365" mass="38212">MSKPFQLSPTWGTVAPPAIAIFLILAANFHLVGEDSMLFVLPACILLIASVFSSVHFAEIISLRVGQPYGSIVLAMAVTVIEASLIISMMMSPSEGDPTIARDTVFATVMMVLNGIIGLCLLSGGLRHREQSFQSQGAVAAFSVLGTLATLTLILPNFTLAVAGPFYSTVQLGFVTVVSLVLYGLFLFVQTVRHRRDFIDLSFECEAEEHSVPSNAQAGVAALFLVLALTMVVLLAEALAPAIERGVIGLGLAEAFVGLIIAAVVLLPEGMTAFRAASANRLQTSLNIAAGSALASVGLSIPTVAIASLFLDQSITLGLEPEHTVLLVLSFFVGTLTLATGRTTIMQGAVHLVVFACFVLLAAAP</sequence>
<dbReference type="EMBL" id="AMSI01000012">
    <property type="protein sequence ID" value="EKF41148.1"/>
    <property type="molecule type" value="Genomic_DNA"/>
</dbReference>
<evidence type="ECO:0000256" key="4">
    <source>
        <dbReference type="ARBA" id="ARBA00023136"/>
    </source>
</evidence>
<dbReference type="Pfam" id="PF01699">
    <property type="entry name" value="Na_Ca_ex"/>
    <property type="match status" value="2"/>
</dbReference>
<dbReference type="GO" id="GO:0015386">
    <property type="term" value="F:potassium:proton antiporter activity"/>
    <property type="evidence" value="ECO:0007669"/>
    <property type="project" value="TreeGrafter"/>
</dbReference>
<dbReference type="PANTHER" id="PTHR37958:SF1">
    <property type="entry name" value="SODIUM-POTASSIUM_PROTON ANTIPORTER CHAA"/>
    <property type="match status" value="1"/>
</dbReference>
<feature type="transmembrane region" description="Helical" evidence="5">
    <location>
        <begin position="104"/>
        <end position="126"/>
    </location>
</feature>
<comment type="caution">
    <text evidence="7">The sequence shown here is derived from an EMBL/GenBank/DDBJ whole genome shotgun (WGS) entry which is preliminary data.</text>
</comment>
<gene>
    <name evidence="7" type="ORF">NA8A_16683</name>
</gene>
<keyword evidence="4 5" id="KW-0472">Membrane</keyword>
<feature type="transmembrane region" description="Helical" evidence="5">
    <location>
        <begin position="323"/>
        <end position="341"/>
    </location>
</feature>
<dbReference type="AlphaFoldDB" id="K2N0Y8"/>
<feature type="transmembrane region" description="Helical" evidence="5">
    <location>
        <begin position="220"/>
        <end position="240"/>
    </location>
</feature>
<dbReference type="PANTHER" id="PTHR37958">
    <property type="entry name" value="SODIUM-POTASSIUM/PROTON ANTIPORTER CHAA"/>
    <property type="match status" value="1"/>
</dbReference>
<dbReference type="RefSeq" id="WP_009451536.1">
    <property type="nucleotide sequence ID" value="NZ_AMSI01000012.1"/>
</dbReference>
<feature type="transmembrane region" description="Helical" evidence="5">
    <location>
        <begin position="12"/>
        <end position="31"/>
    </location>
</feature>
<evidence type="ECO:0000256" key="3">
    <source>
        <dbReference type="ARBA" id="ARBA00022989"/>
    </source>
</evidence>
<keyword evidence="2 5" id="KW-0812">Transmembrane</keyword>
<feature type="transmembrane region" description="Helical" evidence="5">
    <location>
        <begin position="246"/>
        <end position="267"/>
    </location>
</feature>
<evidence type="ECO:0000313" key="7">
    <source>
        <dbReference type="EMBL" id="EKF41148.1"/>
    </source>
</evidence>
<evidence type="ECO:0000313" key="8">
    <source>
        <dbReference type="Proteomes" id="UP000007374"/>
    </source>
</evidence>
<feature type="transmembrane region" description="Helical" evidence="5">
    <location>
        <begin position="288"/>
        <end position="311"/>
    </location>
</feature>
<dbReference type="eggNOG" id="COG0387">
    <property type="taxonomic scope" value="Bacteria"/>
</dbReference>